<dbReference type="NCBIfam" id="TIGR00097">
    <property type="entry name" value="HMP-P_kinase"/>
    <property type="match status" value="1"/>
</dbReference>
<dbReference type="CDD" id="cd19367">
    <property type="entry name" value="TenA_C_ScTHI20-like"/>
    <property type="match status" value="1"/>
</dbReference>
<dbReference type="InterPro" id="IPR029056">
    <property type="entry name" value="Ribokinase-like"/>
</dbReference>
<dbReference type="FunFam" id="3.40.1190.20:FF:000034">
    <property type="entry name" value="Putative hydroxymethylpyrimidine/ phosphomethylpyrimidine kinase 2"/>
    <property type="match status" value="1"/>
</dbReference>
<sequence>MSVKRVLVIAGSDSSGGAGLEADQRVLAAHGCYALTATTGLTAQNTLGVQDIFIVPSEFVRKQINAGLEDIGADVVKLGMLSSAETIDVIAETLQAHRVPSIVLDPVMVSTSGSQLLPEKAVKELRTKLLPLTTILTPNIPEAQLLLKDAGAEVSEPTDLLGMIELAKKICSLGPKAVLLKGGHIPLTKNHKTAQNPQEATTVIDILFDGEKTTLFETDYIISKNTHGTGCSLASAIAANLAMGKDMVRAVRSAVRFVEAGIKTSTDLGRGSGPINHFHSIYNMPFAPGRFLEYILDRPDVQRTWQKFTHHEFVEGLGQGTLPVERFKEYLVQDYLYLVQFARSNALASYKAKDMDSIAASAQIVLHIQREMDLHLEYCASFGLSKQEMEAHPETIACTAYSRYILDVGQSEDWLALQVALAPCLIGYGSIAKRLYSDSRTLREGNQYWKWIENYVAEDYTEAVRLGSELLEGHMQRVSPSRLEELIRIFIRATELEISFWDMGLSDKKV</sequence>
<dbReference type="EMBL" id="JAPQKR010000005">
    <property type="protein sequence ID" value="KAJ5215767.1"/>
    <property type="molecule type" value="Genomic_DNA"/>
</dbReference>
<accession>A0A9W9N9L9</accession>
<dbReference type="GO" id="GO:0009228">
    <property type="term" value="P:thiamine biosynthetic process"/>
    <property type="evidence" value="ECO:0007669"/>
    <property type="project" value="InterPro"/>
</dbReference>
<dbReference type="Proteomes" id="UP001150904">
    <property type="component" value="Unassembled WGS sequence"/>
</dbReference>
<evidence type="ECO:0000313" key="3">
    <source>
        <dbReference type="EMBL" id="KAJ5215767.1"/>
    </source>
</evidence>
<reference evidence="3" key="1">
    <citation type="submission" date="2022-12" db="EMBL/GenBank/DDBJ databases">
        <authorList>
            <person name="Petersen C."/>
        </authorList>
    </citation>
    <scope>NUCLEOTIDE SEQUENCE</scope>
    <source>
        <strain evidence="3">IBT 15544</strain>
    </source>
</reference>
<dbReference type="GO" id="GO:0050334">
    <property type="term" value="F:thiaminase activity"/>
    <property type="evidence" value="ECO:0007669"/>
    <property type="project" value="InterPro"/>
</dbReference>
<name>A0A9W9N9L9_9EURO</name>
<dbReference type="OrthoDB" id="10028886at2759"/>
<dbReference type="PANTHER" id="PTHR20858:SF17">
    <property type="entry name" value="HYDROXYMETHYLPYRIMIDINE_PHOSPHOMETHYLPYRIMIDINE KINASE THI20-RELATED"/>
    <property type="match status" value="1"/>
</dbReference>
<dbReference type="Pfam" id="PF03070">
    <property type="entry name" value="TENA_THI-4"/>
    <property type="match status" value="1"/>
</dbReference>
<gene>
    <name evidence="3" type="ORF">N7498_002174</name>
</gene>
<dbReference type="RefSeq" id="XP_058311580.1">
    <property type="nucleotide sequence ID" value="XM_058449236.1"/>
</dbReference>
<dbReference type="PANTHER" id="PTHR20858">
    <property type="entry name" value="PHOSPHOMETHYLPYRIMIDINE KINASE"/>
    <property type="match status" value="1"/>
</dbReference>
<dbReference type="GO" id="GO:0005829">
    <property type="term" value="C:cytosol"/>
    <property type="evidence" value="ECO:0007669"/>
    <property type="project" value="TreeGrafter"/>
</dbReference>
<feature type="domain" description="Thiaminase-2/PQQC" evidence="1">
    <location>
        <begin position="299"/>
        <end position="505"/>
    </location>
</feature>
<dbReference type="InterPro" id="IPR004305">
    <property type="entry name" value="Thiaminase-2/PQQC"/>
</dbReference>
<dbReference type="AlphaFoldDB" id="A0A9W9N9L9"/>
<feature type="domain" description="Pyridoxamine kinase/Phosphomethylpyrimidine kinase" evidence="2">
    <location>
        <begin position="13"/>
        <end position="276"/>
    </location>
</feature>
<protein>
    <submittedName>
        <fullName evidence="3">Uncharacterized protein</fullName>
    </submittedName>
</protein>
<dbReference type="SUPFAM" id="SSF48613">
    <property type="entry name" value="Heme oxygenase-like"/>
    <property type="match status" value="1"/>
</dbReference>
<dbReference type="InterPro" id="IPR004399">
    <property type="entry name" value="HMP/HMP-P_kinase_dom"/>
</dbReference>
<keyword evidence="4" id="KW-1185">Reference proteome</keyword>
<evidence type="ECO:0000259" key="1">
    <source>
        <dbReference type="Pfam" id="PF03070"/>
    </source>
</evidence>
<dbReference type="CDD" id="cd01169">
    <property type="entry name" value="HMPP_kinase"/>
    <property type="match status" value="1"/>
</dbReference>
<evidence type="ECO:0000259" key="2">
    <source>
        <dbReference type="Pfam" id="PF08543"/>
    </source>
</evidence>
<dbReference type="SUPFAM" id="SSF53613">
    <property type="entry name" value="Ribokinase-like"/>
    <property type="match status" value="1"/>
</dbReference>
<dbReference type="Gene3D" id="1.20.910.10">
    <property type="entry name" value="Heme oxygenase-like"/>
    <property type="match status" value="1"/>
</dbReference>
<proteinExistence type="predicted"/>
<dbReference type="FunFam" id="1.20.910.10:FF:000003">
    <property type="entry name" value="Hydroxymethylpyrimidine/phosphomethylpyrimidine kinase THI20"/>
    <property type="match status" value="1"/>
</dbReference>
<dbReference type="NCBIfam" id="TIGR04306">
    <property type="entry name" value="salvage_TenA"/>
    <property type="match status" value="1"/>
</dbReference>
<organism evidence="3 4">
    <name type="scientific">Penicillium cinerascens</name>
    <dbReference type="NCBI Taxonomy" id="70096"/>
    <lineage>
        <taxon>Eukaryota</taxon>
        <taxon>Fungi</taxon>
        <taxon>Dikarya</taxon>
        <taxon>Ascomycota</taxon>
        <taxon>Pezizomycotina</taxon>
        <taxon>Eurotiomycetes</taxon>
        <taxon>Eurotiomycetidae</taxon>
        <taxon>Eurotiales</taxon>
        <taxon>Aspergillaceae</taxon>
        <taxon>Penicillium</taxon>
    </lineage>
</organism>
<dbReference type="GO" id="GO:0008972">
    <property type="term" value="F:phosphomethylpyrimidine kinase activity"/>
    <property type="evidence" value="ECO:0007669"/>
    <property type="project" value="InterPro"/>
</dbReference>
<reference evidence="3" key="2">
    <citation type="journal article" date="2023" name="IMA Fungus">
        <title>Comparative genomic study of the Penicillium genus elucidates a diverse pangenome and 15 lateral gene transfer events.</title>
        <authorList>
            <person name="Petersen C."/>
            <person name="Sorensen T."/>
            <person name="Nielsen M.R."/>
            <person name="Sondergaard T.E."/>
            <person name="Sorensen J.L."/>
            <person name="Fitzpatrick D.A."/>
            <person name="Frisvad J.C."/>
            <person name="Nielsen K.L."/>
        </authorList>
    </citation>
    <scope>NUCLEOTIDE SEQUENCE</scope>
    <source>
        <strain evidence="3">IBT 15544</strain>
    </source>
</reference>
<evidence type="ECO:0000313" key="4">
    <source>
        <dbReference type="Proteomes" id="UP001150904"/>
    </source>
</evidence>
<comment type="caution">
    <text evidence="3">The sequence shown here is derived from an EMBL/GenBank/DDBJ whole genome shotgun (WGS) entry which is preliminary data.</text>
</comment>
<dbReference type="GeneID" id="83176537"/>
<dbReference type="Gene3D" id="3.40.1190.20">
    <property type="match status" value="1"/>
</dbReference>
<dbReference type="Pfam" id="PF08543">
    <property type="entry name" value="Phos_pyr_kin"/>
    <property type="match status" value="1"/>
</dbReference>
<dbReference type="InterPro" id="IPR027574">
    <property type="entry name" value="Thiaminase_II"/>
</dbReference>
<dbReference type="InterPro" id="IPR016084">
    <property type="entry name" value="Haem_Oase-like_multi-hlx"/>
</dbReference>
<dbReference type="GO" id="GO:0008902">
    <property type="term" value="F:hydroxymethylpyrimidine kinase activity"/>
    <property type="evidence" value="ECO:0007669"/>
    <property type="project" value="TreeGrafter"/>
</dbReference>
<dbReference type="InterPro" id="IPR013749">
    <property type="entry name" value="PM/HMP-P_kinase-1"/>
</dbReference>